<sequence>MICTCTYLRSLVPKLINRNKEGFTGIFWKCARIGERLSPYVAVCCVIMAGCTLFLSTFHTISLALPTFVAQFRKFRHGSLIFHTKTIQIDHLFEIISRGVTAIEGGLRNDQLDLPRVAALAFVVDMNFGVDSTNDVRSATA</sequence>
<keyword evidence="8 9" id="KW-0472">Membrane</keyword>
<organism evidence="10 11">
    <name type="scientific">Romanomermis culicivorax</name>
    <name type="common">Nematode worm</name>
    <dbReference type="NCBI Taxonomy" id="13658"/>
    <lineage>
        <taxon>Eukaryota</taxon>
        <taxon>Metazoa</taxon>
        <taxon>Ecdysozoa</taxon>
        <taxon>Nematoda</taxon>
        <taxon>Enoplea</taxon>
        <taxon>Dorylaimia</taxon>
        <taxon>Mermithida</taxon>
        <taxon>Mermithoidea</taxon>
        <taxon>Mermithidae</taxon>
        <taxon>Romanomermis</taxon>
    </lineage>
</organism>
<evidence type="ECO:0000256" key="6">
    <source>
        <dbReference type="ARBA" id="ARBA00022989"/>
    </source>
</evidence>
<dbReference type="InterPro" id="IPR009653">
    <property type="entry name" value="Ksh1"/>
</dbReference>
<dbReference type="Proteomes" id="UP000887565">
    <property type="component" value="Unplaced"/>
</dbReference>
<evidence type="ECO:0000313" key="10">
    <source>
        <dbReference type="Proteomes" id="UP000887565"/>
    </source>
</evidence>
<comment type="function">
    <text evidence="1">Involved in the early part of the secretory pathway.</text>
</comment>
<accession>A0A915IEX3</accession>
<name>A0A915IEX3_ROMCU</name>
<evidence type="ECO:0000313" key="11">
    <source>
        <dbReference type="WBParaSite" id="nRc.2.0.1.t12741-RA"/>
    </source>
</evidence>
<keyword evidence="5" id="KW-0732">Signal</keyword>
<dbReference type="InterPro" id="IPR051523">
    <property type="entry name" value="KISH_domain"/>
</dbReference>
<evidence type="ECO:0000256" key="3">
    <source>
        <dbReference type="ARBA" id="ARBA00008961"/>
    </source>
</evidence>
<evidence type="ECO:0000256" key="2">
    <source>
        <dbReference type="ARBA" id="ARBA00004614"/>
    </source>
</evidence>
<evidence type="ECO:0000256" key="8">
    <source>
        <dbReference type="ARBA" id="ARBA00023136"/>
    </source>
</evidence>
<keyword evidence="7" id="KW-0333">Golgi apparatus</keyword>
<reference evidence="11" key="1">
    <citation type="submission" date="2022-11" db="UniProtKB">
        <authorList>
            <consortium name="WormBaseParasite"/>
        </authorList>
    </citation>
    <scope>IDENTIFICATION</scope>
</reference>
<keyword evidence="4 9" id="KW-0812">Transmembrane</keyword>
<dbReference type="AlphaFoldDB" id="A0A915IEX3"/>
<protein>
    <submittedName>
        <fullName evidence="11">Protein kish</fullName>
    </submittedName>
</protein>
<dbReference type="PANTHER" id="PTHR13229">
    <property type="entry name" value="PROTEIN KISH-A"/>
    <property type="match status" value="1"/>
</dbReference>
<evidence type="ECO:0000256" key="5">
    <source>
        <dbReference type="ARBA" id="ARBA00022729"/>
    </source>
</evidence>
<comment type="subcellular location">
    <subcellularLocation>
        <location evidence="2">Golgi apparatus membrane</location>
        <topology evidence="2">Single-pass type I membrane protein</topology>
    </subcellularLocation>
</comment>
<keyword evidence="10" id="KW-1185">Reference proteome</keyword>
<dbReference type="Pfam" id="PF06842">
    <property type="entry name" value="DUF1242"/>
    <property type="match status" value="1"/>
</dbReference>
<dbReference type="GO" id="GO:0000139">
    <property type="term" value="C:Golgi membrane"/>
    <property type="evidence" value="ECO:0007669"/>
    <property type="project" value="UniProtKB-SubCell"/>
</dbReference>
<comment type="similarity">
    <text evidence="3">Belongs to the KISH family.</text>
</comment>
<keyword evidence="6 9" id="KW-1133">Transmembrane helix</keyword>
<dbReference type="WBParaSite" id="nRc.2.0.1.t12741-RA">
    <property type="protein sequence ID" value="nRc.2.0.1.t12741-RA"/>
    <property type="gene ID" value="nRc.2.0.1.g12741"/>
</dbReference>
<feature type="transmembrane region" description="Helical" evidence="9">
    <location>
        <begin position="40"/>
        <end position="69"/>
    </location>
</feature>
<evidence type="ECO:0000256" key="7">
    <source>
        <dbReference type="ARBA" id="ARBA00023034"/>
    </source>
</evidence>
<proteinExistence type="inferred from homology"/>
<evidence type="ECO:0000256" key="4">
    <source>
        <dbReference type="ARBA" id="ARBA00022692"/>
    </source>
</evidence>
<evidence type="ECO:0000256" key="1">
    <source>
        <dbReference type="ARBA" id="ARBA00002154"/>
    </source>
</evidence>
<evidence type="ECO:0000256" key="9">
    <source>
        <dbReference type="SAM" id="Phobius"/>
    </source>
</evidence>